<organism evidence="2 3">
    <name type="scientific">Daphnia magna</name>
    <dbReference type="NCBI Taxonomy" id="35525"/>
    <lineage>
        <taxon>Eukaryota</taxon>
        <taxon>Metazoa</taxon>
        <taxon>Ecdysozoa</taxon>
        <taxon>Arthropoda</taxon>
        <taxon>Crustacea</taxon>
        <taxon>Branchiopoda</taxon>
        <taxon>Diplostraca</taxon>
        <taxon>Cladocera</taxon>
        <taxon>Anomopoda</taxon>
        <taxon>Daphniidae</taxon>
        <taxon>Daphnia</taxon>
    </lineage>
</organism>
<evidence type="ECO:0000256" key="1">
    <source>
        <dbReference type="SAM" id="MobiDB-lite"/>
    </source>
</evidence>
<dbReference type="EMBL" id="LRGB01004974">
    <property type="protein sequence ID" value="KZS02217.1"/>
    <property type="molecule type" value="Genomic_DNA"/>
</dbReference>
<name>A0A164JCR2_9CRUS</name>
<protein>
    <recommendedName>
        <fullName evidence="4">CCHC-type domain-containing protein</fullName>
    </recommendedName>
</protein>
<feature type="non-terminal residue" evidence="2">
    <location>
        <position position="253"/>
    </location>
</feature>
<accession>A0A164JCR2</accession>
<feature type="region of interest" description="Disordered" evidence="1">
    <location>
        <begin position="44"/>
        <end position="73"/>
    </location>
</feature>
<proteinExistence type="predicted"/>
<feature type="non-terminal residue" evidence="2">
    <location>
        <position position="1"/>
    </location>
</feature>
<dbReference type="AlphaFoldDB" id="A0A164JCR2"/>
<sequence length="253" mass="27661">INLQTDWGKYAYGLDRMATLKDFDKWIDRVLSAEELRGGKLSSSNAMNAVKNPVQPSNSNRQLGSYTPGSSNYNNRGPTVLAGSLSNVTTLSDCPACKESPAHRLEMCNVFKRMLVNARASLCATNNHCFKCLVRGHYGRKCNSTESKCKECQGPHHSLLHGAERQFPSSSRNQGKNHTILMVKAPTANIRPVLLAIVKLVVEMNNSAQTTFAILDQGSEATLISRKLANLLKLKGPSASICFGSFNNSVLMD</sequence>
<evidence type="ECO:0000313" key="2">
    <source>
        <dbReference type="EMBL" id="KZS02217.1"/>
    </source>
</evidence>
<evidence type="ECO:0000313" key="3">
    <source>
        <dbReference type="Proteomes" id="UP000076858"/>
    </source>
</evidence>
<dbReference type="PANTHER" id="PTHR47331:SF5">
    <property type="entry name" value="RIBONUCLEASE H"/>
    <property type="match status" value="1"/>
</dbReference>
<feature type="compositionally biased region" description="Polar residues" evidence="1">
    <location>
        <begin position="54"/>
        <end position="73"/>
    </location>
</feature>
<comment type="caution">
    <text evidence="2">The sequence shown here is derived from an EMBL/GenBank/DDBJ whole genome shotgun (WGS) entry which is preliminary data.</text>
</comment>
<gene>
    <name evidence="2" type="ORF">APZ42_000827</name>
</gene>
<dbReference type="OrthoDB" id="6342018at2759"/>
<dbReference type="Proteomes" id="UP000076858">
    <property type="component" value="Unassembled WGS sequence"/>
</dbReference>
<keyword evidence="3" id="KW-1185">Reference proteome</keyword>
<evidence type="ECO:0008006" key="4">
    <source>
        <dbReference type="Google" id="ProtNLM"/>
    </source>
</evidence>
<reference evidence="2 3" key="1">
    <citation type="submission" date="2016-03" db="EMBL/GenBank/DDBJ databases">
        <title>EvidentialGene: Evidence-directed Construction of Genes on Genomes.</title>
        <authorList>
            <person name="Gilbert D.G."/>
            <person name="Choi J.-H."/>
            <person name="Mockaitis K."/>
            <person name="Colbourne J."/>
            <person name="Pfrender M."/>
        </authorList>
    </citation>
    <scope>NUCLEOTIDE SEQUENCE [LARGE SCALE GENOMIC DNA]</scope>
    <source>
        <strain evidence="2 3">Xinb3</strain>
        <tissue evidence="2">Complete organism</tissue>
    </source>
</reference>
<dbReference type="PANTHER" id="PTHR47331">
    <property type="entry name" value="PHD-TYPE DOMAIN-CONTAINING PROTEIN"/>
    <property type="match status" value="1"/>
</dbReference>